<dbReference type="EMBL" id="SNRY01000224">
    <property type="protein sequence ID" value="KAA6344318.1"/>
    <property type="molecule type" value="Genomic_DNA"/>
</dbReference>
<gene>
    <name evidence="1" type="ORF">EZS27_008054</name>
</gene>
<reference evidence="1" key="1">
    <citation type="submission" date="2019-03" db="EMBL/GenBank/DDBJ databases">
        <title>Single cell metagenomics reveals metabolic interactions within the superorganism composed of flagellate Streblomastix strix and complex community of Bacteroidetes bacteria on its surface.</title>
        <authorList>
            <person name="Treitli S.C."/>
            <person name="Kolisko M."/>
            <person name="Husnik F."/>
            <person name="Keeling P."/>
            <person name="Hampl V."/>
        </authorList>
    </citation>
    <scope>NUCLEOTIDE SEQUENCE</scope>
    <source>
        <strain evidence="1">STM</strain>
    </source>
</reference>
<sequence length="30" mass="3545">MKREYDSIIKTAGEKKKSAFVMQSLNYIHK</sequence>
<evidence type="ECO:0000313" key="1">
    <source>
        <dbReference type="EMBL" id="KAA6344318.1"/>
    </source>
</evidence>
<comment type="caution">
    <text evidence="1">The sequence shown here is derived from an EMBL/GenBank/DDBJ whole genome shotgun (WGS) entry which is preliminary data.</text>
</comment>
<protein>
    <submittedName>
        <fullName evidence="1">Uncharacterized protein</fullName>
    </submittedName>
</protein>
<name>A0A5J4SEK3_9ZZZZ</name>
<proteinExistence type="predicted"/>
<dbReference type="AlphaFoldDB" id="A0A5J4SEK3"/>
<organism evidence="1">
    <name type="scientific">termite gut metagenome</name>
    <dbReference type="NCBI Taxonomy" id="433724"/>
    <lineage>
        <taxon>unclassified sequences</taxon>
        <taxon>metagenomes</taxon>
        <taxon>organismal metagenomes</taxon>
    </lineage>
</organism>
<accession>A0A5J4SEK3</accession>